<organism evidence="11 12">
    <name type="scientific">Marichromatium gracile</name>
    <name type="common">Chromatium gracile</name>
    <dbReference type="NCBI Taxonomy" id="1048"/>
    <lineage>
        <taxon>Bacteria</taxon>
        <taxon>Pseudomonadati</taxon>
        <taxon>Pseudomonadota</taxon>
        <taxon>Gammaproteobacteria</taxon>
        <taxon>Chromatiales</taxon>
        <taxon>Chromatiaceae</taxon>
        <taxon>Marichromatium</taxon>
    </lineage>
</organism>
<evidence type="ECO:0000256" key="8">
    <source>
        <dbReference type="ARBA" id="ARBA00023211"/>
    </source>
</evidence>
<protein>
    <recommendedName>
        <fullName evidence="10">CRISPR-associated endonuclease Cas1</fullName>
        <ecNumber evidence="10">3.1.-.-</ecNumber>
    </recommendedName>
</protein>
<dbReference type="HAMAP" id="MF_01470">
    <property type="entry name" value="Cas1"/>
    <property type="match status" value="1"/>
</dbReference>
<dbReference type="Proteomes" id="UP000075766">
    <property type="component" value="Unassembled WGS sequence"/>
</dbReference>
<dbReference type="Pfam" id="PF01867">
    <property type="entry name" value="Cas_Cas1"/>
    <property type="match status" value="1"/>
</dbReference>
<evidence type="ECO:0000256" key="3">
    <source>
        <dbReference type="ARBA" id="ARBA00022759"/>
    </source>
</evidence>
<gene>
    <name evidence="10" type="primary">cas1</name>
    <name evidence="11" type="ORF">AY586_01650</name>
</gene>
<dbReference type="Gene3D" id="1.20.120.920">
    <property type="entry name" value="CRISPR-associated endonuclease Cas1, C-terminal domain"/>
    <property type="match status" value="1"/>
</dbReference>
<keyword evidence="3 10" id="KW-0255">Endonuclease</keyword>
<comment type="cofactor">
    <cofactor evidence="10">
        <name>Mg(2+)</name>
        <dbReference type="ChEBI" id="CHEBI:18420"/>
    </cofactor>
    <cofactor evidence="10">
        <name>Mn(2+)</name>
        <dbReference type="ChEBI" id="CHEBI:29035"/>
    </cofactor>
</comment>
<keyword evidence="1 10" id="KW-0540">Nuclease</keyword>
<evidence type="ECO:0000256" key="10">
    <source>
        <dbReference type="HAMAP-Rule" id="MF_01470"/>
    </source>
</evidence>
<feature type="binding site" evidence="10">
    <location>
        <position position="228"/>
    </location>
    <ligand>
        <name>Mn(2+)</name>
        <dbReference type="ChEBI" id="CHEBI:29035"/>
    </ligand>
</feature>
<dbReference type="InterPro" id="IPR042211">
    <property type="entry name" value="CRISPR-assoc_Cas1_N"/>
</dbReference>
<evidence type="ECO:0000256" key="4">
    <source>
        <dbReference type="ARBA" id="ARBA00022801"/>
    </source>
</evidence>
<evidence type="ECO:0000256" key="5">
    <source>
        <dbReference type="ARBA" id="ARBA00022842"/>
    </source>
</evidence>
<name>A0ABR5VGL0_MARGR</name>
<evidence type="ECO:0000256" key="7">
    <source>
        <dbReference type="ARBA" id="ARBA00023125"/>
    </source>
</evidence>
<comment type="similarity">
    <text evidence="10">Belongs to the CRISPR-associated endonuclease Cas1 family.</text>
</comment>
<evidence type="ECO:0000313" key="11">
    <source>
        <dbReference type="EMBL" id="KXX64811.1"/>
    </source>
</evidence>
<keyword evidence="6 10" id="KW-0051">Antiviral defense</keyword>
<sequence>MTTLYLDRRDTRLDLEGRALVLRVAGRREGSVPLHLLERVVMRTNVECGSALLARLAAAGVAITLFGGRGGRRQATLVGAAHNDAARRIGQMRRYDDADFRRRWSRRIVIGKVRGQRRLLVDALVRRPDLRQSLVKAIAAQEQALGRLRLDPPVDLATLRGIEGAAAAGFFRGYGALFAPELGFRGRHRRPPPDPVNAALSLGYTLLHAEAVQQAHGAGLDPLIGFFHELDFGRASLACDLVEPLRPQVERWVWELFGRERLRPAHFQRDGDACLLGKQGRARFFAAYEVFARPRRRLLRRWTQRIARGLASAAPLAVSGADPMPETGGSDGT</sequence>
<proteinExistence type="inferred from homology"/>
<feature type="binding site" evidence="10">
    <location>
        <position position="243"/>
    </location>
    <ligand>
        <name>Mn(2+)</name>
        <dbReference type="ChEBI" id="CHEBI:29035"/>
    </ligand>
</feature>
<evidence type="ECO:0000256" key="2">
    <source>
        <dbReference type="ARBA" id="ARBA00022723"/>
    </source>
</evidence>
<dbReference type="PANTHER" id="PTHR34353">
    <property type="entry name" value="CRISPR-ASSOCIATED ENDONUCLEASE CAS1 1"/>
    <property type="match status" value="1"/>
</dbReference>
<keyword evidence="8 10" id="KW-0464">Manganese</keyword>
<dbReference type="RefSeq" id="WP_062274349.1">
    <property type="nucleotide sequence ID" value="NZ_LSYU01000044.1"/>
</dbReference>
<evidence type="ECO:0000256" key="6">
    <source>
        <dbReference type="ARBA" id="ARBA00023118"/>
    </source>
</evidence>
<evidence type="ECO:0000313" key="12">
    <source>
        <dbReference type="Proteomes" id="UP000075766"/>
    </source>
</evidence>
<dbReference type="Gene3D" id="3.100.10.20">
    <property type="entry name" value="CRISPR-associated endonuclease Cas1, N-terminal domain"/>
    <property type="match status" value="1"/>
</dbReference>
<dbReference type="InterPro" id="IPR002729">
    <property type="entry name" value="CRISPR-assoc_Cas1"/>
</dbReference>
<keyword evidence="12" id="KW-1185">Reference proteome</keyword>
<comment type="subunit">
    <text evidence="9 10">Homodimer, forms a heterotetramer with a Cas2 homodimer.</text>
</comment>
<comment type="caution">
    <text evidence="11">The sequence shown here is derived from an EMBL/GenBank/DDBJ whole genome shotgun (WGS) entry which is preliminary data.</text>
</comment>
<comment type="function">
    <text evidence="10">CRISPR (clustered regularly interspaced short palindromic repeat), is an adaptive immune system that provides protection against mobile genetic elements (viruses, transposable elements and conjugative plasmids). CRISPR clusters contain spacers, sequences complementary to antecedent mobile elements, and target invading nucleic acids. CRISPR clusters are transcribed and processed into CRISPR RNA (crRNA). Acts as a dsDNA endonuclease. Involved in the integration of spacer DNA into the CRISPR cassette.</text>
</comment>
<reference evidence="11 12" key="1">
    <citation type="submission" date="2016-02" db="EMBL/GenBank/DDBJ databases">
        <title>Genome sequence of Marichromatium gracile YL-28, a purple sulfur bacterium.</title>
        <authorList>
            <person name="Zhao C."/>
            <person name="Hong X."/>
            <person name="Chen S."/>
            <person name="Yang S."/>
        </authorList>
    </citation>
    <scope>NUCLEOTIDE SEQUENCE [LARGE SCALE GENOMIC DNA]</scope>
    <source>
        <strain evidence="11 12">YL28</strain>
    </source>
</reference>
<evidence type="ECO:0000256" key="1">
    <source>
        <dbReference type="ARBA" id="ARBA00022722"/>
    </source>
</evidence>
<keyword evidence="7 10" id="KW-0238">DNA-binding</keyword>
<keyword evidence="4 10" id="KW-0378">Hydrolase</keyword>
<evidence type="ECO:0000256" key="9">
    <source>
        <dbReference type="ARBA" id="ARBA00038592"/>
    </source>
</evidence>
<keyword evidence="5 10" id="KW-0460">Magnesium</keyword>
<keyword evidence="2 10" id="KW-0479">Metal-binding</keyword>
<dbReference type="NCBIfam" id="TIGR00287">
    <property type="entry name" value="cas1"/>
    <property type="match status" value="1"/>
</dbReference>
<dbReference type="InterPro" id="IPR042206">
    <property type="entry name" value="CRISPR-assoc_Cas1_C"/>
</dbReference>
<dbReference type="PANTHER" id="PTHR34353:SF2">
    <property type="entry name" value="CRISPR-ASSOCIATED ENDONUCLEASE CAS1 1"/>
    <property type="match status" value="1"/>
</dbReference>
<accession>A0ABR5VGL0</accession>
<dbReference type="EMBL" id="LSYU01000044">
    <property type="protein sequence ID" value="KXX64811.1"/>
    <property type="molecule type" value="Genomic_DNA"/>
</dbReference>
<dbReference type="CDD" id="cd09634">
    <property type="entry name" value="Cas1_I-II-III"/>
    <property type="match status" value="1"/>
</dbReference>
<feature type="binding site" evidence="10">
    <location>
        <position position="163"/>
    </location>
    <ligand>
        <name>Mn(2+)</name>
        <dbReference type="ChEBI" id="CHEBI:29035"/>
    </ligand>
</feature>
<dbReference type="InterPro" id="IPR050646">
    <property type="entry name" value="Cas1"/>
</dbReference>
<dbReference type="EC" id="3.1.-.-" evidence="10"/>